<evidence type="ECO:0008006" key="3">
    <source>
        <dbReference type="Google" id="ProtNLM"/>
    </source>
</evidence>
<keyword evidence="2" id="KW-1185">Reference proteome</keyword>
<evidence type="ECO:0000313" key="2">
    <source>
        <dbReference type="Proteomes" id="UP000788153"/>
    </source>
</evidence>
<dbReference type="InterPro" id="IPR001005">
    <property type="entry name" value="SANT/Myb"/>
</dbReference>
<evidence type="ECO:0000313" key="1">
    <source>
        <dbReference type="EMBL" id="NIJ24815.1"/>
    </source>
</evidence>
<reference evidence="1 2" key="1">
    <citation type="submission" date="2020-03" db="EMBL/GenBank/DDBJ databases">
        <title>Genomic Encyclopedia of Type Strains, Phase IV (KMG-IV): sequencing the most valuable type-strain genomes for metagenomic binning, comparative biology and taxonomic classification.</title>
        <authorList>
            <person name="Goeker M."/>
        </authorList>
    </citation>
    <scope>NUCLEOTIDE SEQUENCE [LARGE SCALE GENOMIC DNA]</scope>
    <source>
        <strain evidence="1 2">DSM 22753</strain>
    </source>
</reference>
<gene>
    <name evidence="1" type="ORF">FHT01_002357</name>
</gene>
<dbReference type="Pfam" id="PF13921">
    <property type="entry name" value="Myb_DNA-bind_6"/>
    <property type="match status" value="1"/>
</dbReference>
<dbReference type="EMBL" id="JAASQP010000001">
    <property type="protein sequence ID" value="NIJ24815.1"/>
    <property type="molecule type" value="Genomic_DNA"/>
</dbReference>
<dbReference type="Gene3D" id="1.10.10.60">
    <property type="entry name" value="Homeodomain-like"/>
    <property type="match status" value="1"/>
</dbReference>
<dbReference type="CDD" id="cd00167">
    <property type="entry name" value="SANT"/>
    <property type="match status" value="1"/>
</dbReference>
<dbReference type="SUPFAM" id="SSF46689">
    <property type="entry name" value="Homeodomain-like"/>
    <property type="match status" value="1"/>
</dbReference>
<dbReference type="InterPro" id="IPR009057">
    <property type="entry name" value="Homeodomain-like_sf"/>
</dbReference>
<comment type="caution">
    <text evidence="1">The sequence shown here is derived from an EMBL/GenBank/DDBJ whole genome shotgun (WGS) entry which is preliminary data.</text>
</comment>
<accession>A0ABX0U2M3</accession>
<proteinExistence type="predicted"/>
<sequence length="54" mass="6112">MTAPAWTPAEDKLLLAAAEHTDLSWAILSLDHFPRRTPMELQQRHSELSRESVG</sequence>
<protein>
    <recommendedName>
        <fullName evidence="3">Myb-like domain-containing protein</fullName>
    </recommendedName>
</protein>
<name>A0ABX0U2M3_9SPHN</name>
<dbReference type="RefSeq" id="WP_140047225.1">
    <property type="nucleotide sequence ID" value="NZ_BAAAEV010000001.1"/>
</dbReference>
<dbReference type="Proteomes" id="UP000788153">
    <property type="component" value="Unassembled WGS sequence"/>
</dbReference>
<organism evidence="1 2">
    <name type="scientific">Sphingomonas japonica</name>
    <dbReference type="NCBI Taxonomy" id="511662"/>
    <lineage>
        <taxon>Bacteria</taxon>
        <taxon>Pseudomonadati</taxon>
        <taxon>Pseudomonadota</taxon>
        <taxon>Alphaproteobacteria</taxon>
        <taxon>Sphingomonadales</taxon>
        <taxon>Sphingomonadaceae</taxon>
        <taxon>Sphingomonas</taxon>
    </lineage>
</organism>